<evidence type="ECO:0000313" key="2">
    <source>
        <dbReference type="Proteomes" id="UP000596074"/>
    </source>
</evidence>
<dbReference type="KEGG" id="vcw:GJQ55_11335"/>
<dbReference type="RefSeq" id="WP_228345090.1">
    <property type="nucleotide sequence ID" value="NZ_CP046056.1"/>
</dbReference>
<dbReference type="EMBL" id="CP046056">
    <property type="protein sequence ID" value="QQD25027.1"/>
    <property type="molecule type" value="Genomic_DNA"/>
</dbReference>
<keyword evidence="2" id="KW-1185">Reference proteome</keyword>
<dbReference type="Proteomes" id="UP000596074">
    <property type="component" value="Chromosome"/>
</dbReference>
<proteinExistence type="predicted"/>
<accession>A0A9X7UXT7</accession>
<organism evidence="1 2">
    <name type="scientific">Venatoribacter cucullus</name>
    <dbReference type="NCBI Taxonomy" id="2661630"/>
    <lineage>
        <taxon>Bacteria</taxon>
        <taxon>Pseudomonadati</taxon>
        <taxon>Pseudomonadota</taxon>
        <taxon>Gammaproteobacteria</taxon>
        <taxon>Oceanospirillales</taxon>
        <taxon>Oceanospirillaceae</taxon>
        <taxon>Venatoribacter</taxon>
    </lineage>
</organism>
<sequence length="248" mass="26935">MLEQRRLDYLQAMGVVQWLPRQPLPHGPAPRWLPETTAAAAQAKPSFAHPGGHIAHPAANQLLHHSASGARPNLTAMLEPDAEPATAAAAVAAPVVTAAVENTTAAAPDPTVVPQFRLYFFRTSLPFIWVCDQAEAAEQLPPLLFRIQQALTGQAQFVPPPQEFRWPFIASAHDDQTTPVALRALQAQWQHLCGADTLAAVTVGEDSRYWLQQIGTEPRSHIASLPELQRSAAAKRQLWLDLLALCGA</sequence>
<gene>
    <name evidence="1" type="ORF">GJQ55_11335</name>
</gene>
<protein>
    <submittedName>
        <fullName evidence="1">Uncharacterized protein</fullName>
    </submittedName>
</protein>
<dbReference type="AlphaFoldDB" id="A0A9X7UXT7"/>
<name>A0A9X7UXT7_9GAMM</name>
<reference evidence="1 2" key="1">
    <citation type="submission" date="2019-11" db="EMBL/GenBank/DDBJ databases">
        <title>Venatorbacter sp. nov. a predator of Campylobacter and other Gram-negative bacteria.</title>
        <authorList>
            <person name="Saeedi A."/>
            <person name="Cummings N.J."/>
            <person name="Connerton I.F."/>
            <person name="Connerton P.L."/>
        </authorList>
    </citation>
    <scope>NUCLEOTIDE SEQUENCE [LARGE SCALE GENOMIC DNA]</scope>
    <source>
        <strain evidence="1">XL5</strain>
    </source>
</reference>
<evidence type="ECO:0000313" key="1">
    <source>
        <dbReference type="EMBL" id="QQD25027.1"/>
    </source>
</evidence>